<sequence>MNLPWDEVEPAGHGIGRSRGGLMTRVHHAVDGRCRPPAVVVTGGQRAPGDVSLALAGMGLLGGVDGCLWDDLEDPDPDVRTDPTP</sequence>
<evidence type="ECO:0000313" key="2">
    <source>
        <dbReference type="EMBL" id="OIQ82693.1"/>
    </source>
</evidence>
<gene>
    <name evidence="2" type="ORF">GALL_355250</name>
</gene>
<evidence type="ECO:0000256" key="1">
    <source>
        <dbReference type="SAM" id="MobiDB-lite"/>
    </source>
</evidence>
<reference evidence="2" key="1">
    <citation type="submission" date="2016-10" db="EMBL/GenBank/DDBJ databases">
        <title>Sequence of Gallionella enrichment culture.</title>
        <authorList>
            <person name="Poehlein A."/>
            <person name="Muehling M."/>
            <person name="Daniel R."/>
        </authorList>
    </citation>
    <scope>NUCLEOTIDE SEQUENCE</scope>
</reference>
<comment type="caution">
    <text evidence="2">The sequence shown here is derived from an EMBL/GenBank/DDBJ whole genome shotgun (WGS) entry which is preliminary data.</text>
</comment>
<protein>
    <submittedName>
        <fullName evidence="2">Uncharacterized protein</fullName>
    </submittedName>
</protein>
<accession>A0A1J5R3G4</accession>
<organism evidence="2">
    <name type="scientific">mine drainage metagenome</name>
    <dbReference type="NCBI Taxonomy" id="410659"/>
    <lineage>
        <taxon>unclassified sequences</taxon>
        <taxon>metagenomes</taxon>
        <taxon>ecological metagenomes</taxon>
    </lineage>
</organism>
<name>A0A1J5R3G4_9ZZZZ</name>
<dbReference type="EMBL" id="MLJW01000777">
    <property type="protein sequence ID" value="OIQ82693.1"/>
    <property type="molecule type" value="Genomic_DNA"/>
</dbReference>
<feature type="region of interest" description="Disordered" evidence="1">
    <location>
        <begin position="1"/>
        <end position="20"/>
    </location>
</feature>
<proteinExistence type="predicted"/>
<dbReference type="AlphaFoldDB" id="A0A1J5R3G4"/>